<reference evidence="5" key="1">
    <citation type="journal article" date="2019" name="Int. J. Syst. Evol. Microbiol.">
        <title>The Global Catalogue of Microorganisms (GCM) 10K type strain sequencing project: providing services to taxonomists for standard genome sequencing and annotation.</title>
        <authorList>
            <consortium name="The Broad Institute Genomics Platform"/>
            <consortium name="The Broad Institute Genome Sequencing Center for Infectious Disease"/>
            <person name="Wu L."/>
            <person name="Ma J."/>
        </authorList>
    </citation>
    <scope>NUCLEOTIDE SEQUENCE [LARGE SCALE GENOMIC DNA]</scope>
    <source>
        <strain evidence="5">CECT 8979</strain>
    </source>
</reference>
<keyword evidence="2 4" id="KW-0378">Hydrolase</keyword>
<organism evidence="4 5">
    <name type="scientific">Winogradskyella maritima</name>
    <dbReference type="NCBI Taxonomy" id="1517766"/>
    <lineage>
        <taxon>Bacteria</taxon>
        <taxon>Pseudomonadati</taxon>
        <taxon>Bacteroidota</taxon>
        <taxon>Flavobacteriia</taxon>
        <taxon>Flavobacteriales</taxon>
        <taxon>Flavobacteriaceae</taxon>
        <taxon>Winogradskyella</taxon>
    </lineage>
</organism>
<dbReference type="InterPro" id="IPR011330">
    <property type="entry name" value="Glyco_hydro/deAcase_b/a-brl"/>
</dbReference>
<dbReference type="Pfam" id="PF01522">
    <property type="entry name" value="Polysacc_deac_1"/>
    <property type="match status" value="1"/>
</dbReference>
<feature type="domain" description="NodB homology" evidence="3">
    <location>
        <begin position="28"/>
        <end position="227"/>
    </location>
</feature>
<dbReference type="InterPro" id="IPR050248">
    <property type="entry name" value="Polysacc_deacetylase_ArnD"/>
</dbReference>
<dbReference type="InterPro" id="IPR002509">
    <property type="entry name" value="NODB_dom"/>
</dbReference>
<name>A0ABV8AE94_9FLAO</name>
<dbReference type="PROSITE" id="PS51677">
    <property type="entry name" value="NODB"/>
    <property type="match status" value="1"/>
</dbReference>
<comment type="caution">
    <text evidence="4">The sequence shown here is derived from an EMBL/GenBank/DDBJ whole genome shotgun (WGS) entry which is preliminary data.</text>
</comment>
<evidence type="ECO:0000256" key="1">
    <source>
        <dbReference type="ARBA" id="ARBA00022723"/>
    </source>
</evidence>
<protein>
    <submittedName>
        <fullName evidence="4">Polysaccharide deacetylase family protein</fullName>
        <ecNumber evidence="4">3.-.-.-</ecNumber>
    </submittedName>
</protein>
<keyword evidence="5" id="KW-1185">Reference proteome</keyword>
<sequence>MKLVPAKTPTLVKRLFPNFIWNIDTKEKVLYLTFDDGPTPQITEWVLEILEEYKAKATFFCIGSNIEKHPDIFDAILKCGHAVGNHTYNHLKGWKHKTTDYLFDIEKTQSLINSKIQLLNSNAHSDADWNLELEHCNLKLFRPPYGKLKTKQAKQLQNLNYKTVMWDVLSFDWDASVSEEACLKNVTSSAKEGSVVVFHDSVKASRNLRYVLPKVMEYYSALGYSFKNIY</sequence>
<evidence type="ECO:0000313" key="5">
    <source>
        <dbReference type="Proteomes" id="UP001595812"/>
    </source>
</evidence>
<dbReference type="Gene3D" id="3.20.20.370">
    <property type="entry name" value="Glycoside hydrolase/deacetylase"/>
    <property type="match status" value="1"/>
</dbReference>
<dbReference type="Proteomes" id="UP001595812">
    <property type="component" value="Unassembled WGS sequence"/>
</dbReference>
<accession>A0ABV8AE94</accession>
<evidence type="ECO:0000313" key="4">
    <source>
        <dbReference type="EMBL" id="MFC3875965.1"/>
    </source>
</evidence>
<dbReference type="CDD" id="cd10917">
    <property type="entry name" value="CE4_NodB_like_6s_7s"/>
    <property type="match status" value="1"/>
</dbReference>
<evidence type="ECO:0000259" key="3">
    <source>
        <dbReference type="PROSITE" id="PS51677"/>
    </source>
</evidence>
<dbReference type="RefSeq" id="WP_386096445.1">
    <property type="nucleotide sequence ID" value="NZ_JBHSAT010000004.1"/>
</dbReference>
<keyword evidence="1" id="KW-0479">Metal-binding</keyword>
<dbReference type="PANTHER" id="PTHR10587">
    <property type="entry name" value="GLYCOSYL TRANSFERASE-RELATED"/>
    <property type="match status" value="1"/>
</dbReference>
<evidence type="ECO:0000256" key="2">
    <source>
        <dbReference type="ARBA" id="ARBA00022801"/>
    </source>
</evidence>
<gene>
    <name evidence="4" type="ORF">ACFOSX_01875</name>
</gene>
<dbReference type="EMBL" id="JBHSAT010000004">
    <property type="protein sequence ID" value="MFC3875965.1"/>
    <property type="molecule type" value="Genomic_DNA"/>
</dbReference>
<proteinExistence type="predicted"/>
<dbReference type="SUPFAM" id="SSF88713">
    <property type="entry name" value="Glycoside hydrolase/deacetylase"/>
    <property type="match status" value="1"/>
</dbReference>
<dbReference type="EC" id="3.-.-.-" evidence="4"/>
<dbReference type="GO" id="GO:0016787">
    <property type="term" value="F:hydrolase activity"/>
    <property type="evidence" value="ECO:0007669"/>
    <property type="project" value="UniProtKB-KW"/>
</dbReference>
<dbReference type="PANTHER" id="PTHR10587:SF133">
    <property type="entry name" value="CHITIN DEACETYLASE 1-RELATED"/>
    <property type="match status" value="1"/>
</dbReference>